<dbReference type="Proteomes" id="UP000001930">
    <property type="component" value="Chromosome II"/>
</dbReference>
<evidence type="ECO:0000313" key="2">
    <source>
        <dbReference type="EMBL" id="ABC35833.1"/>
    </source>
</evidence>
<sequence>MESATRGAAAALARASFSVLPGTELRRSGRRAAGMTAMNPFEPKTPAAAGRAHPRSVELYNDATHDSTVDTDGKNREAARIASGGPISPDQITTSNASLVNAMPETPDGFAGFDSRPGGNRPQVAPRAGYTVVDKGFDAAASRDAHGDDEFPSPYHPPRRPGRIVEFAPVSR</sequence>
<feature type="compositionally biased region" description="Basic and acidic residues" evidence="1">
    <location>
        <begin position="140"/>
        <end position="149"/>
    </location>
</feature>
<evidence type="ECO:0000256" key="1">
    <source>
        <dbReference type="SAM" id="MobiDB-lite"/>
    </source>
</evidence>
<dbReference type="EMBL" id="CP000085">
    <property type="protein sequence ID" value="ABC35833.1"/>
    <property type="molecule type" value="Genomic_DNA"/>
</dbReference>
<dbReference type="AlphaFoldDB" id="Q2T9A8"/>
<feature type="region of interest" description="Disordered" evidence="1">
    <location>
        <begin position="1"/>
        <end position="52"/>
    </location>
</feature>
<proteinExistence type="predicted"/>
<name>Q2T9A8_BURTA</name>
<feature type="region of interest" description="Disordered" evidence="1">
    <location>
        <begin position="103"/>
        <end position="126"/>
    </location>
</feature>
<accession>Q2T9A8</accession>
<evidence type="ECO:0000313" key="3">
    <source>
        <dbReference type="Proteomes" id="UP000001930"/>
    </source>
</evidence>
<dbReference type="HOGENOM" id="CLU_131374_0_0_4"/>
<organism evidence="2 3">
    <name type="scientific">Burkholderia thailandensis (strain ATCC 700388 / DSM 13276 / CCUG 48851 / CIP 106301 / E264)</name>
    <dbReference type="NCBI Taxonomy" id="271848"/>
    <lineage>
        <taxon>Bacteria</taxon>
        <taxon>Pseudomonadati</taxon>
        <taxon>Pseudomonadota</taxon>
        <taxon>Betaproteobacteria</taxon>
        <taxon>Burkholderiales</taxon>
        <taxon>Burkholderiaceae</taxon>
        <taxon>Burkholderia</taxon>
        <taxon>pseudomallei group</taxon>
    </lineage>
</organism>
<dbReference type="Pfam" id="PF11448">
    <property type="entry name" value="DUF3005"/>
    <property type="match status" value="1"/>
</dbReference>
<feature type="compositionally biased region" description="Low complexity" evidence="1">
    <location>
        <begin position="1"/>
        <end position="15"/>
    </location>
</feature>
<protein>
    <recommendedName>
        <fullName evidence="4">DUF3005 domain-containing protein</fullName>
    </recommendedName>
</protein>
<keyword evidence="3" id="KW-1185">Reference proteome</keyword>
<evidence type="ECO:0008006" key="4">
    <source>
        <dbReference type="Google" id="ProtNLM"/>
    </source>
</evidence>
<dbReference type="InterPro" id="IPR021551">
    <property type="entry name" value="DUF3005"/>
</dbReference>
<dbReference type="KEGG" id="bte:BTH_II0039"/>
<reference evidence="2 3" key="1">
    <citation type="journal article" date="2005" name="BMC Genomics">
        <title>Bacterial genome adaptation to niches: divergence of the potential virulence genes in three Burkholderia species of different survival strategies.</title>
        <authorList>
            <person name="Kim H.S."/>
            <person name="Schell M.A."/>
            <person name="Yu Y."/>
            <person name="Ulrich R.L."/>
            <person name="Sarria S.H."/>
            <person name="Nierman W.C."/>
            <person name="DeShazer D."/>
        </authorList>
    </citation>
    <scope>NUCLEOTIDE SEQUENCE [LARGE SCALE GENOMIC DNA]</scope>
    <source>
        <strain evidence="3">ATCC 700388 / DSM 13276 / CCUG 48851 / CIP 106301 / E264</strain>
    </source>
</reference>
<gene>
    <name evidence="2" type="ordered locus">BTH_II0039</name>
</gene>
<feature type="region of interest" description="Disordered" evidence="1">
    <location>
        <begin position="140"/>
        <end position="172"/>
    </location>
</feature>